<protein>
    <recommendedName>
        <fullName evidence="6">Regulator of chromosome condensation 1/beta-lactamase-inhibitor protein II</fullName>
    </recommendedName>
</protein>
<dbReference type="Gene3D" id="2.130.10.30">
    <property type="entry name" value="Regulator of chromosome condensation 1/beta-lactamase-inhibitor protein II"/>
    <property type="match status" value="1"/>
</dbReference>
<keyword evidence="3" id="KW-1133">Transmembrane helix</keyword>
<name>A0AAU9PXV6_9ASTR</name>
<evidence type="ECO:0000256" key="1">
    <source>
        <dbReference type="ARBA" id="ARBA00022737"/>
    </source>
</evidence>
<sequence>MFSLFNRFAGFARLPLTPTIDVQSSTIATTISLYLQVFIEGTISFLAPEYALTGGLYAWGGGQSGQLGLGPQNGIFSCDSVTMFRNIPVLVLPFGVKQVACGHSHKLICTQDGRIHGWGYNSYGQAANQKCTYAWYPSPIDWCLGEVRKLAAGGGHSAVLTDACSLKELCEFQIADCVTPWNASMIEDVAFRTGSDALISGVTNGMVISGAEGPVSKSNTRKGIRGGSPGLASEYSAIQAHHRDNSIQGNDLRSDIRIGRVTLQRTRIPDNKDLYAEEAAAQKERERQRMLSIPSFVFFLLLLVMWQGVILPAA</sequence>
<feature type="repeat" description="RCC1" evidence="2">
    <location>
        <begin position="54"/>
        <end position="112"/>
    </location>
</feature>
<accession>A0AAU9PXV6</accession>
<gene>
    <name evidence="4" type="ORF">LVIROSA_LOCUS39631</name>
</gene>
<feature type="repeat" description="RCC1" evidence="2">
    <location>
        <begin position="113"/>
        <end position="163"/>
    </location>
</feature>
<keyword evidence="5" id="KW-1185">Reference proteome</keyword>
<dbReference type="PANTHER" id="PTHR22870">
    <property type="entry name" value="REGULATOR OF CHROMOSOME CONDENSATION"/>
    <property type="match status" value="1"/>
</dbReference>
<feature type="transmembrane region" description="Helical" evidence="3">
    <location>
        <begin position="291"/>
        <end position="311"/>
    </location>
</feature>
<dbReference type="PROSITE" id="PS50012">
    <property type="entry name" value="RCC1_3"/>
    <property type="match status" value="2"/>
</dbReference>
<dbReference type="InterPro" id="IPR009091">
    <property type="entry name" value="RCC1/BLIP-II"/>
</dbReference>
<keyword evidence="3" id="KW-0812">Transmembrane</keyword>
<dbReference type="InterPro" id="IPR000408">
    <property type="entry name" value="Reg_chr_condens"/>
</dbReference>
<evidence type="ECO:0000256" key="2">
    <source>
        <dbReference type="PROSITE-ProRule" id="PRU00235"/>
    </source>
</evidence>
<dbReference type="Pfam" id="PF00415">
    <property type="entry name" value="RCC1"/>
    <property type="match status" value="2"/>
</dbReference>
<reference evidence="4 5" key="1">
    <citation type="submission" date="2022-01" db="EMBL/GenBank/DDBJ databases">
        <authorList>
            <person name="Xiong W."/>
            <person name="Schranz E."/>
        </authorList>
    </citation>
    <scope>NUCLEOTIDE SEQUENCE [LARGE SCALE GENOMIC DNA]</scope>
</reference>
<evidence type="ECO:0000256" key="3">
    <source>
        <dbReference type="SAM" id="Phobius"/>
    </source>
</evidence>
<keyword evidence="1" id="KW-0677">Repeat</keyword>
<evidence type="ECO:0000313" key="5">
    <source>
        <dbReference type="Proteomes" id="UP001157418"/>
    </source>
</evidence>
<dbReference type="SUPFAM" id="SSF50985">
    <property type="entry name" value="RCC1/BLIP-II"/>
    <property type="match status" value="1"/>
</dbReference>
<dbReference type="Proteomes" id="UP001157418">
    <property type="component" value="Unassembled WGS sequence"/>
</dbReference>
<evidence type="ECO:0008006" key="6">
    <source>
        <dbReference type="Google" id="ProtNLM"/>
    </source>
</evidence>
<proteinExistence type="predicted"/>
<evidence type="ECO:0000313" key="4">
    <source>
        <dbReference type="EMBL" id="CAH1454457.1"/>
    </source>
</evidence>
<keyword evidence="3" id="KW-0472">Membrane</keyword>
<dbReference type="PANTHER" id="PTHR22870:SF408">
    <property type="entry name" value="OS09G0560450 PROTEIN"/>
    <property type="match status" value="1"/>
</dbReference>
<dbReference type="AlphaFoldDB" id="A0AAU9PXV6"/>
<organism evidence="4 5">
    <name type="scientific">Lactuca virosa</name>
    <dbReference type="NCBI Taxonomy" id="75947"/>
    <lineage>
        <taxon>Eukaryota</taxon>
        <taxon>Viridiplantae</taxon>
        <taxon>Streptophyta</taxon>
        <taxon>Embryophyta</taxon>
        <taxon>Tracheophyta</taxon>
        <taxon>Spermatophyta</taxon>
        <taxon>Magnoliopsida</taxon>
        <taxon>eudicotyledons</taxon>
        <taxon>Gunneridae</taxon>
        <taxon>Pentapetalae</taxon>
        <taxon>asterids</taxon>
        <taxon>campanulids</taxon>
        <taxon>Asterales</taxon>
        <taxon>Asteraceae</taxon>
        <taxon>Cichorioideae</taxon>
        <taxon>Cichorieae</taxon>
        <taxon>Lactucinae</taxon>
        <taxon>Lactuca</taxon>
    </lineage>
</organism>
<comment type="caution">
    <text evidence="4">The sequence shown here is derived from an EMBL/GenBank/DDBJ whole genome shotgun (WGS) entry which is preliminary data.</text>
</comment>
<dbReference type="InterPro" id="IPR051210">
    <property type="entry name" value="Ub_ligase/GEF_domain"/>
</dbReference>
<dbReference type="EMBL" id="CAKMRJ010005745">
    <property type="protein sequence ID" value="CAH1454457.1"/>
    <property type="molecule type" value="Genomic_DNA"/>
</dbReference>